<comment type="catalytic activity">
    <reaction evidence="1">
        <text>ATP + protein L-histidine = ADP + protein N-phospho-L-histidine.</text>
        <dbReference type="EC" id="2.7.13.3"/>
    </reaction>
</comment>
<evidence type="ECO:0000256" key="4">
    <source>
        <dbReference type="ARBA" id="ARBA00022679"/>
    </source>
</evidence>
<dbReference type="EMBL" id="FNFF01000024">
    <property type="protein sequence ID" value="SDL26352.1"/>
    <property type="molecule type" value="Genomic_DNA"/>
</dbReference>
<keyword evidence="8" id="KW-0902">Two-component regulatory system</keyword>
<feature type="domain" description="Signal transduction histidine kinase subgroup 3 dimerisation and phosphoacceptor" evidence="11">
    <location>
        <begin position="193"/>
        <end position="256"/>
    </location>
</feature>
<dbReference type="GO" id="GO:0016020">
    <property type="term" value="C:membrane"/>
    <property type="evidence" value="ECO:0007669"/>
    <property type="project" value="InterPro"/>
</dbReference>
<dbReference type="InterPro" id="IPR036890">
    <property type="entry name" value="HATPase_C_sf"/>
</dbReference>
<keyword evidence="5" id="KW-0547">Nucleotide-binding</keyword>
<feature type="transmembrane region" description="Helical" evidence="9">
    <location>
        <begin position="129"/>
        <end position="153"/>
    </location>
</feature>
<keyword evidence="9" id="KW-1133">Transmembrane helix</keyword>
<proteinExistence type="predicted"/>
<keyword evidence="9" id="KW-0472">Membrane</keyword>
<evidence type="ECO:0000259" key="11">
    <source>
        <dbReference type="Pfam" id="PF07730"/>
    </source>
</evidence>
<feature type="domain" description="Histidine kinase/HSP90-like ATPase" evidence="10">
    <location>
        <begin position="297"/>
        <end position="377"/>
    </location>
</feature>
<dbReference type="STRING" id="417292.SAMN05421806_12452"/>
<dbReference type="OrthoDB" id="5242012at2"/>
<dbReference type="Pfam" id="PF02518">
    <property type="entry name" value="HATPase_c"/>
    <property type="match status" value="1"/>
</dbReference>
<dbReference type="PANTHER" id="PTHR24421">
    <property type="entry name" value="NITRATE/NITRITE SENSOR PROTEIN NARX-RELATED"/>
    <property type="match status" value="1"/>
</dbReference>
<keyword evidence="9" id="KW-0812">Transmembrane</keyword>
<protein>
    <recommendedName>
        <fullName evidence="2">histidine kinase</fullName>
        <ecNumber evidence="2">2.7.13.3</ecNumber>
    </recommendedName>
</protein>
<dbReference type="PANTHER" id="PTHR24421:SF10">
    <property type="entry name" value="NITRATE_NITRITE SENSOR PROTEIN NARQ"/>
    <property type="match status" value="1"/>
</dbReference>
<evidence type="ECO:0000256" key="9">
    <source>
        <dbReference type="SAM" id="Phobius"/>
    </source>
</evidence>
<evidence type="ECO:0000256" key="8">
    <source>
        <dbReference type="ARBA" id="ARBA00023012"/>
    </source>
</evidence>
<dbReference type="AlphaFoldDB" id="A0A1G9IMI5"/>
<dbReference type="Gene3D" id="3.30.565.10">
    <property type="entry name" value="Histidine kinase-like ATPase, C-terminal domain"/>
    <property type="match status" value="1"/>
</dbReference>
<accession>A0A1G9IMI5</accession>
<evidence type="ECO:0000256" key="3">
    <source>
        <dbReference type="ARBA" id="ARBA00022553"/>
    </source>
</evidence>
<dbReference type="InterPro" id="IPR003594">
    <property type="entry name" value="HATPase_dom"/>
</dbReference>
<keyword evidence="4" id="KW-0808">Transferase</keyword>
<feature type="transmembrane region" description="Helical" evidence="9">
    <location>
        <begin position="95"/>
        <end position="123"/>
    </location>
</feature>
<dbReference type="CDD" id="cd16917">
    <property type="entry name" value="HATPase_UhpB-NarQ-NarX-like"/>
    <property type="match status" value="1"/>
</dbReference>
<keyword evidence="6 12" id="KW-0418">Kinase</keyword>
<evidence type="ECO:0000313" key="13">
    <source>
        <dbReference type="Proteomes" id="UP000199155"/>
    </source>
</evidence>
<dbReference type="InterPro" id="IPR050482">
    <property type="entry name" value="Sensor_HK_TwoCompSys"/>
</dbReference>
<evidence type="ECO:0000256" key="6">
    <source>
        <dbReference type="ARBA" id="ARBA00022777"/>
    </source>
</evidence>
<dbReference type="EC" id="2.7.13.3" evidence="2"/>
<dbReference type="Gene3D" id="1.20.5.1930">
    <property type="match status" value="1"/>
</dbReference>
<dbReference type="InterPro" id="IPR011712">
    <property type="entry name" value="Sig_transdc_His_kin_sub3_dim/P"/>
</dbReference>
<evidence type="ECO:0000256" key="5">
    <source>
        <dbReference type="ARBA" id="ARBA00022741"/>
    </source>
</evidence>
<gene>
    <name evidence="12" type="ORF">SAMN05421806_12452</name>
</gene>
<organism evidence="12 13">
    <name type="scientific">Streptomyces indicus</name>
    <dbReference type="NCBI Taxonomy" id="417292"/>
    <lineage>
        <taxon>Bacteria</taxon>
        <taxon>Bacillati</taxon>
        <taxon>Actinomycetota</taxon>
        <taxon>Actinomycetes</taxon>
        <taxon>Kitasatosporales</taxon>
        <taxon>Streptomycetaceae</taxon>
        <taxon>Streptomyces</taxon>
    </lineage>
</organism>
<name>A0A1G9IMI5_9ACTN</name>
<sequence>MKSVARRGLRLATGLALGACSAVAELLFVLLSGLSLLLVQAWPRARREVLRPVHGIARSLVEWERRRLAFYLHAESSSSYTSERALRYLASRWPLGLVGVICFFCVLVGAAYGALLFIGWFVWDVNSRSTVLVSGFGGLFLLFLSWQGMLAVAQTERRLARHFLGPSEQEELQRRIEQLAVSRAGVVEAVHDERRRIERDLHDGVQQRLVALGMLLGRAVRGQDPQRRDELLRQAHEASRLALDDLREVAWRVYPIALDEAGLAAALETVVERTAIPVTLDYEIPDEPSRPVATVAYFVVSEAVTNAVKHSKATGIRVGLREETGMLVVSIEDNGIGGADPAGGGLVGLKRRAAALDGTLEVDSPPGGPTLITAELPCA</sequence>
<evidence type="ECO:0000259" key="10">
    <source>
        <dbReference type="Pfam" id="PF02518"/>
    </source>
</evidence>
<dbReference type="GO" id="GO:0000155">
    <property type="term" value="F:phosphorelay sensor kinase activity"/>
    <property type="evidence" value="ECO:0007669"/>
    <property type="project" value="InterPro"/>
</dbReference>
<dbReference type="SUPFAM" id="SSF55874">
    <property type="entry name" value="ATPase domain of HSP90 chaperone/DNA topoisomerase II/histidine kinase"/>
    <property type="match status" value="1"/>
</dbReference>
<evidence type="ECO:0000256" key="1">
    <source>
        <dbReference type="ARBA" id="ARBA00000085"/>
    </source>
</evidence>
<keyword evidence="3" id="KW-0597">Phosphoprotein</keyword>
<dbReference type="GO" id="GO:0005524">
    <property type="term" value="F:ATP binding"/>
    <property type="evidence" value="ECO:0007669"/>
    <property type="project" value="UniProtKB-KW"/>
</dbReference>
<keyword evidence="7" id="KW-0067">ATP-binding</keyword>
<reference evidence="12 13" key="1">
    <citation type="submission" date="2016-10" db="EMBL/GenBank/DDBJ databases">
        <authorList>
            <person name="de Groot N.N."/>
        </authorList>
    </citation>
    <scope>NUCLEOTIDE SEQUENCE [LARGE SCALE GENOMIC DNA]</scope>
    <source>
        <strain evidence="12 13">CGMCC 4.5727</strain>
    </source>
</reference>
<dbReference type="RefSeq" id="WP_093617434.1">
    <property type="nucleotide sequence ID" value="NZ_FNFF01000024.1"/>
</dbReference>
<dbReference type="Pfam" id="PF07730">
    <property type="entry name" value="HisKA_3"/>
    <property type="match status" value="1"/>
</dbReference>
<evidence type="ECO:0000256" key="7">
    <source>
        <dbReference type="ARBA" id="ARBA00022840"/>
    </source>
</evidence>
<dbReference type="Proteomes" id="UP000199155">
    <property type="component" value="Unassembled WGS sequence"/>
</dbReference>
<evidence type="ECO:0000256" key="2">
    <source>
        <dbReference type="ARBA" id="ARBA00012438"/>
    </source>
</evidence>
<feature type="transmembrane region" description="Helical" evidence="9">
    <location>
        <begin position="12"/>
        <end position="39"/>
    </location>
</feature>
<evidence type="ECO:0000313" key="12">
    <source>
        <dbReference type="EMBL" id="SDL26352.1"/>
    </source>
</evidence>
<dbReference type="GO" id="GO:0046983">
    <property type="term" value="F:protein dimerization activity"/>
    <property type="evidence" value="ECO:0007669"/>
    <property type="project" value="InterPro"/>
</dbReference>
<keyword evidence="13" id="KW-1185">Reference proteome</keyword>